<comment type="caution">
    <text evidence="2">The sequence shown here is derived from an EMBL/GenBank/DDBJ whole genome shotgun (WGS) entry which is preliminary data.</text>
</comment>
<reference evidence="2 3" key="1">
    <citation type="submission" date="2024-02" db="EMBL/GenBank/DDBJ databases">
        <title>Chromosome-scale genome assembly of the rough periwinkle Littorina saxatilis.</title>
        <authorList>
            <person name="De Jode A."/>
            <person name="Faria R."/>
            <person name="Formenti G."/>
            <person name="Sims Y."/>
            <person name="Smith T.P."/>
            <person name="Tracey A."/>
            <person name="Wood J.M.D."/>
            <person name="Zagrodzka Z.B."/>
            <person name="Johannesson K."/>
            <person name="Butlin R.K."/>
            <person name="Leder E.H."/>
        </authorList>
    </citation>
    <scope>NUCLEOTIDE SEQUENCE [LARGE SCALE GENOMIC DNA]</scope>
    <source>
        <strain evidence="2">Snail1</strain>
        <tissue evidence="2">Muscle</tissue>
    </source>
</reference>
<dbReference type="PANTHER" id="PTHR15907">
    <property type="entry name" value="DUF614 FAMILY PROTEIN-RELATED"/>
    <property type="match status" value="1"/>
</dbReference>
<proteinExistence type="inferred from homology"/>
<evidence type="ECO:0000256" key="1">
    <source>
        <dbReference type="ARBA" id="ARBA00009024"/>
    </source>
</evidence>
<dbReference type="AlphaFoldDB" id="A0AAN9G180"/>
<accession>A0AAN9G180</accession>
<evidence type="ECO:0000313" key="2">
    <source>
        <dbReference type="EMBL" id="KAK7091159.1"/>
    </source>
</evidence>
<evidence type="ECO:0000313" key="3">
    <source>
        <dbReference type="Proteomes" id="UP001374579"/>
    </source>
</evidence>
<dbReference type="EMBL" id="JBAMIC010000022">
    <property type="protein sequence ID" value="KAK7091159.1"/>
    <property type="molecule type" value="Genomic_DNA"/>
</dbReference>
<dbReference type="Pfam" id="PF04749">
    <property type="entry name" value="PLAC8"/>
    <property type="match status" value="1"/>
</dbReference>
<gene>
    <name evidence="2" type="ORF">V1264_008884</name>
</gene>
<dbReference type="Proteomes" id="UP001374579">
    <property type="component" value="Unassembled WGS sequence"/>
</dbReference>
<keyword evidence="3" id="KW-1185">Reference proteome</keyword>
<organism evidence="2 3">
    <name type="scientific">Littorina saxatilis</name>
    <dbReference type="NCBI Taxonomy" id="31220"/>
    <lineage>
        <taxon>Eukaryota</taxon>
        <taxon>Metazoa</taxon>
        <taxon>Spiralia</taxon>
        <taxon>Lophotrochozoa</taxon>
        <taxon>Mollusca</taxon>
        <taxon>Gastropoda</taxon>
        <taxon>Caenogastropoda</taxon>
        <taxon>Littorinimorpha</taxon>
        <taxon>Littorinoidea</taxon>
        <taxon>Littorinidae</taxon>
        <taxon>Littorina</taxon>
    </lineage>
</organism>
<protein>
    <submittedName>
        <fullName evidence="2">Uncharacterized protein</fullName>
    </submittedName>
</protein>
<dbReference type="InterPro" id="IPR006461">
    <property type="entry name" value="PLAC_motif_containing"/>
</dbReference>
<sequence length="140" mass="15567">MDTDKVFPQPEVNYGYGQQPILQQPSSHQTTVVVNQQTVNNTQRAWTQSLCGCCDDCGICLCVTFCGPCAACQLAQHMGEFLCLACCVPNWMTAARTKVRMQRNIQGSICDDCCVTTCCSYCAMCQLWREVKVARQNGEM</sequence>
<comment type="similarity">
    <text evidence="1">Belongs to the cornifelin family.</text>
</comment>
<name>A0AAN9G180_9CAEN</name>
<dbReference type="NCBIfam" id="TIGR01571">
    <property type="entry name" value="A_thal_Cys_rich"/>
    <property type="match status" value="1"/>
</dbReference>